<keyword evidence="2" id="KW-0328">Glycosyltransferase</keyword>
<dbReference type="PANTHER" id="PTHR43685:SF2">
    <property type="entry name" value="GLYCOSYLTRANSFERASE 2-LIKE DOMAIN-CONTAINING PROTEIN"/>
    <property type="match status" value="1"/>
</dbReference>
<dbReference type="InterPro" id="IPR050834">
    <property type="entry name" value="Glycosyltransf_2"/>
</dbReference>
<dbReference type="CDD" id="cd00761">
    <property type="entry name" value="Glyco_tranf_GTA_type"/>
    <property type="match status" value="1"/>
</dbReference>
<dbReference type="RefSeq" id="WP_341441808.1">
    <property type="nucleotide sequence ID" value="NZ_JBBPCN010000001.1"/>
</dbReference>
<keyword evidence="3" id="KW-1185">Reference proteome</keyword>
<dbReference type="Pfam" id="PF00535">
    <property type="entry name" value="Glycos_transf_2"/>
    <property type="match status" value="1"/>
</dbReference>
<gene>
    <name evidence="2" type="ORF">AABD04_16375</name>
</gene>
<evidence type="ECO:0000313" key="2">
    <source>
        <dbReference type="EMBL" id="MEK8072419.1"/>
    </source>
</evidence>
<dbReference type="InterPro" id="IPR001173">
    <property type="entry name" value="Glyco_trans_2-like"/>
</dbReference>
<sequence>MPDSSTRFPRRVPASVTVIVPVRNGAHTIGAQLDALQEQSYAGRFDILVADNGSSDDLAGLLARRQGQGRVPVGYVLADELPGASHARNVGARHATGEFIAYCDADDVVREHWLHHLVMAAGYADLVSGSLDTSMINSPKDHMRRPFQGSIRRRTLFV</sequence>
<accession>A0ABU9CYX5</accession>
<proteinExistence type="predicted"/>
<dbReference type="PANTHER" id="PTHR43685">
    <property type="entry name" value="GLYCOSYLTRANSFERASE"/>
    <property type="match status" value="1"/>
</dbReference>
<dbReference type="GO" id="GO:0016757">
    <property type="term" value="F:glycosyltransferase activity"/>
    <property type="evidence" value="ECO:0007669"/>
    <property type="project" value="UniProtKB-KW"/>
</dbReference>
<reference evidence="2 3" key="1">
    <citation type="submission" date="2024-03" db="EMBL/GenBank/DDBJ databases">
        <title>Rhodococcus navarretei sp. nov. and Pseudarthrobacter quantumdoti sp. nov., two new species with the ability to biosynthesize Quantum Dots isolated from soil samples at Union Glacier, Antarctica.</title>
        <authorList>
            <person name="Vargas M."/>
        </authorList>
    </citation>
    <scope>NUCLEOTIDE SEQUENCE [LARGE SCALE GENOMIC DNA]</scope>
    <source>
        <strain evidence="2 3">EXRC-4A-4</strain>
    </source>
</reference>
<feature type="domain" description="Glycosyltransferase 2-like" evidence="1">
    <location>
        <begin position="17"/>
        <end position="146"/>
    </location>
</feature>
<dbReference type="EMBL" id="JBBPCN010000001">
    <property type="protein sequence ID" value="MEK8072419.1"/>
    <property type="molecule type" value="Genomic_DNA"/>
</dbReference>
<evidence type="ECO:0000259" key="1">
    <source>
        <dbReference type="Pfam" id="PF00535"/>
    </source>
</evidence>
<dbReference type="Proteomes" id="UP001456513">
    <property type="component" value="Unassembled WGS sequence"/>
</dbReference>
<organism evidence="2 3">
    <name type="scientific">Rhodococcus navarretei</name>
    <dbReference type="NCBI Taxonomy" id="3128981"/>
    <lineage>
        <taxon>Bacteria</taxon>
        <taxon>Bacillati</taxon>
        <taxon>Actinomycetota</taxon>
        <taxon>Actinomycetes</taxon>
        <taxon>Mycobacteriales</taxon>
        <taxon>Nocardiaceae</taxon>
        <taxon>Rhodococcus</taxon>
    </lineage>
</organism>
<dbReference type="InterPro" id="IPR029044">
    <property type="entry name" value="Nucleotide-diphossugar_trans"/>
</dbReference>
<dbReference type="Gene3D" id="3.90.550.10">
    <property type="entry name" value="Spore Coat Polysaccharide Biosynthesis Protein SpsA, Chain A"/>
    <property type="match status" value="1"/>
</dbReference>
<evidence type="ECO:0000313" key="3">
    <source>
        <dbReference type="Proteomes" id="UP001456513"/>
    </source>
</evidence>
<keyword evidence="2" id="KW-0808">Transferase</keyword>
<dbReference type="SUPFAM" id="SSF53448">
    <property type="entry name" value="Nucleotide-diphospho-sugar transferases"/>
    <property type="match status" value="1"/>
</dbReference>
<dbReference type="EC" id="2.4.-.-" evidence="2"/>
<comment type="caution">
    <text evidence="2">The sequence shown here is derived from an EMBL/GenBank/DDBJ whole genome shotgun (WGS) entry which is preliminary data.</text>
</comment>
<protein>
    <submittedName>
        <fullName evidence="2">Glycosyltransferase family A protein</fullName>
        <ecNumber evidence="2">2.4.-.-</ecNumber>
    </submittedName>
</protein>
<name>A0ABU9CYX5_9NOCA</name>